<dbReference type="AlphaFoldDB" id="A0AAN8S722"/>
<evidence type="ECO:0000313" key="2">
    <source>
        <dbReference type="Proteomes" id="UP001372834"/>
    </source>
</evidence>
<gene>
    <name evidence="1" type="ORF">RUM43_010122</name>
</gene>
<comment type="caution">
    <text evidence="1">The sequence shown here is derived from an EMBL/GenBank/DDBJ whole genome shotgun (WGS) entry which is preliminary data.</text>
</comment>
<organism evidence="1 2">
    <name type="scientific">Polyplax serrata</name>
    <name type="common">Common mouse louse</name>
    <dbReference type="NCBI Taxonomy" id="468196"/>
    <lineage>
        <taxon>Eukaryota</taxon>
        <taxon>Metazoa</taxon>
        <taxon>Ecdysozoa</taxon>
        <taxon>Arthropoda</taxon>
        <taxon>Hexapoda</taxon>
        <taxon>Insecta</taxon>
        <taxon>Pterygota</taxon>
        <taxon>Neoptera</taxon>
        <taxon>Paraneoptera</taxon>
        <taxon>Psocodea</taxon>
        <taxon>Troctomorpha</taxon>
        <taxon>Phthiraptera</taxon>
        <taxon>Anoplura</taxon>
        <taxon>Polyplacidae</taxon>
        <taxon>Polyplax</taxon>
    </lineage>
</organism>
<sequence length="98" mass="10736">MDEWNKLFLGQFNMQIQPFACIVAGLLLLSCTLQTSVAEADHGKMKSMAEVLQILQNLDKYYTQAARPSGILNEMILTLCENAVLDIPGNPAFCSGAL</sequence>
<protein>
    <submittedName>
        <fullName evidence="1">Uncharacterized protein</fullName>
    </submittedName>
</protein>
<reference evidence="1 2" key="1">
    <citation type="submission" date="2023-10" db="EMBL/GenBank/DDBJ databases">
        <title>Genomes of two closely related lineages of the louse Polyplax serrata with different host specificities.</title>
        <authorList>
            <person name="Martinu J."/>
            <person name="Tarabai H."/>
            <person name="Stefka J."/>
            <person name="Hypsa V."/>
        </authorList>
    </citation>
    <scope>NUCLEOTIDE SEQUENCE [LARGE SCALE GENOMIC DNA]</scope>
    <source>
        <strain evidence="1">HR10_N</strain>
    </source>
</reference>
<dbReference type="Proteomes" id="UP001372834">
    <property type="component" value="Unassembled WGS sequence"/>
</dbReference>
<name>A0AAN8S722_POLSC</name>
<dbReference type="EMBL" id="JAWJWE010000004">
    <property type="protein sequence ID" value="KAK6636461.1"/>
    <property type="molecule type" value="Genomic_DNA"/>
</dbReference>
<dbReference type="PROSITE" id="PS51257">
    <property type="entry name" value="PROKAR_LIPOPROTEIN"/>
    <property type="match status" value="1"/>
</dbReference>
<evidence type="ECO:0000313" key="1">
    <source>
        <dbReference type="EMBL" id="KAK6636461.1"/>
    </source>
</evidence>
<accession>A0AAN8S722</accession>
<proteinExistence type="predicted"/>